<dbReference type="GO" id="GO:0042586">
    <property type="term" value="F:peptide deformylase activity"/>
    <property type="evidence" value="ECO:0007669"/>
    <property type="project" value="UniProtKB-UniRule"/>
</dbReference>
<dbReference type="RefSeq" id="WP_346823862.1">
    <property type="nucleotide sequence ID" value="NZ_JBDKWZ010000019.1"/>
</dbReference>
<sequence>MKLPIYSYGHEVLRAKCEEVTQDFPEFDALVEAMWETLYGANGCGLAAPQIGKSLRLFLVDSKSTYEYMTERDRKELFEEGDTGIMETFINARILHRSEEAWMDEEGCLSIPGLSRMVERPWEIEIEYFDREFNQHTKTFAGVTARMIQHEFDHTEGILYLDYLSPLQKKLLNGKLNKIAKGKFPTKYPMKFLK</sequence>
<keyword evidence="4" id="KW-0648">Protein biosynthesis</keyword>
<feature type="binding site" evidence="4">
    <location>
        <position position="150"/>
    </location>
    <ligand>
        <name>Fe cation</name>
        <dbReference type="ChEBI" id="CHEBI:24875"/>
    </ligand>
</feature>
<feature type="binding site" evidence="4">
    <location>
        <position position="154"/>
    </location>
    <ligand>
        <name>Fe cation</name>
        <dbReference type="ChEBI" id="CHEBI:24875"/>
    </ligand>
</feature>
<dbReference type="AlphaFoldDB" id="A0AAW9S7A6"/>
<feature type="binding site" evidence="4">
    <location>
        <position position="108"/>
    </location>
    <ligand>
        <name>Fe cation</name>
        <dbReference type="ChEBI" id="CHEBI:24875"/>
    </ligand>
</feature>
<dbReference type="NCBIfam" id="NF001159">
    <property type="entry name" value="PRK00150.1-3"/>
    <property type="match status" value="1"/>
</dbReference>
<evidence type="ECO:0000313" key="5">
    <source>
        <dbReference type="EMBL" id="MEN7551080.1"/>
    </source>
</evidence>
<dbReference type="PIRSF" id="PIRSF004749">
    <property type="entry name" value="Pep_def"/>
    <property type="match status" value="1"/>
</dbReference>
<comment type="function">
    <text evidence="4">Removes the formyl group from the N-terminal Met of newly synthesized proteins. Requires at least a dipeptide for an efficient rate of reaction. N-terminal L-methionine is a prerequisite for activity but the enzyme has broad specificity at other positions.</text>
</comment>
<dbReference type="PANTHER" id="PTHR10458">
    <property type="entry name" value="PEPTIDE DEFORMYLASE"/>
    <property type="match status" value="1"/>
</dbReference>
<name>A0AAW9S7A6_9BACT</name>
<dbReference type="GO" id="GO:0046872">
    <property type="term" value="F:metal ion binding"/>
    <property type="evidence" value="ECO:0007669"/>
    <property type="project" value="UniProtKB-KW"/>
</dbReference>
<dbReference type="CDD" id="cd00487">
    <property type="entry name" value="Pep_deformylase"/>
    <property type="match status" value="1"/>
</dbReference>
<dbReference type="GO" id="GO:0006412">
    <property type="term" value="P:translation"/>
    <property type="evidence" value="ECO:0007669"/>
    <property type="project" value="UniProtKB-UniRule"/>
</dbReference>
<dbReference type="InterPro" id="IPR023635">
    <property type="entry name" value="Peptide_deformylase"/>
</dbReference>
<comment type="catalytic activity">
    <reaction evidence="4">
        <text>N-terminal N-formyl-L-methionyl-[peptide] + H2O = N-terminal L-methionyl-[peptide] + formate</text>
        <dbReference type="Rhea" id="RHEA:24420"/>
        <dbReference type="Rhea" id="RHEA-COMP:10639"/>
        <dbReference type="Rhea" id="RHEA-COMP:10640"/>
        <dbReference type="ChEBI" id="CHEBI:15377"/>
        <dbReference type="ChEBI" id="CHEBI:15740"/>
        <dbReference type="ChEBI" id="CHEBI:49298"/>
        <dbReference type="ChEBI" id="CHEBI:64731"/>
        <dbReference type="EC" id="3.5.1.88"/>
    </reaction>
</comment>
<dbReference type="Gene3D" id="3.90.45.10">
    <property type="entry name" value="Peptide deformylase"/>
    <property type="match status" value="1"/>
</dbReference>
<protein>
    <recommendedName>
        <fullName evidence="4">Peptide deformylase</fullName>
        <shortName evidence="4">PDF</shortName>
        <ecNumber evidence="4">3.5.1.88</ecNumber>
    </recommendedName>
    <alternativeName>
        <fullName evidence="4">Polypeptide deformylase</fullName>
    </alternativeName>
</protein>
<reference evidence="5 6" key="1">
    <citation type="submission" date="2024-04" db="EMBL/GenBank/DDBJ databases">
        <title>Novel genus in family Flammeovirgaceae.</title>
        <authorList>
            <person name="Nguyen T.H."/>
            <person name="Vuong T.Q."/>
            <person name="Le H."/>
            <person name="Kim S.-G."/>
        </authorList>
    </citation>
    <scope>NUCLEOTIDE SEQUENCE [LARGE SCALE GENOMIC DNA]</scope>
    <source>
        <strain evidence="5 6">JCM 23209</strain>
    </source>
</reference>
<dbReference type="SUPFAM" id="SSF56420">
    <property type="entry name" value="Peptide deformylase"/>
    <property type="match status" value="1"/>
</dbReference>
<evidence type="ECO:0000313" key="6">
    <source>
        <dbReference type="Proteomes" id="UP001403385"/>
    </source>
</evidence>
<dbReference type="EC" id="3.5.1.88" evidence="4"/>
<evidence type="ECO:0000256" key="3">
    <source>
        <dbReference type="ARBA" id="ARBA00022801"/>
    </source>
</evidence>
<dbReference type="HAMAP" id="MF_00163">
    <property type="entry name" value="Pep_deformylase"/>
    <property type="match status" value="1"/>
</dbReference>
<gene>
    <name evidence="4 5" type="primary">def</name>
    <name evidence="5" type="ORF">AAG747_24375</name>
</gene>
<dbReference type="InterPro" id="IPR036821">
    <property type="entry name" value="Peptide_deformylase_sf"/>
</dbReference>
<dbReference type="Proteomes" id="UP001403385">
    <property type="component" value="Unassembled WGS sequence"/>
</dbReference>
<comment type="caution">
    <text evidence="5">The sequence shown here is derived from an EMBL/GenBank/DDBJ whole genome shotgun (WGS) entry which is preliminary data.</text>
</comment>
<organism evidence="5 6">
    <name type="scientific">Rapidithrix thailandica</name>
    <dbReference type="NCBI Taxonomy" id="413964"/>
    <lineage>
        <taxon>Bacteria</taxon>
        <taxon>Pseudomonadati</taxon>
        <taxon>Bacteroidota</taxon>
        <taxon>Cytophagia</taxon>
        <taxon>Cytophagales</taxon>
        <taxon>Flammeovirgaceae</taxon>
        <taxon>Rapidithrix</taxon>
    </lineage>
</organism>
<dbReference type="EMBL" id="JBDKWZ010000019">
    <property type="protein sequence ID" value="MEN7551080.1"/>
    <property type="molecule type" value="Genomic_DNA"/>
</dbReference>
<dbReference type="PANTHER" id="PTHR10458:SF22">
    <property type="entry name" value="PEPTIDE DEFORMYLASE"/>
    <property type="match status" value="1"/>
</dbReference>
<evidence type="ECO:0000256" key="4">
    <source>
        <dbReference type="HAMAP-Rule" id="MF_00163"/>
    </source>
</evidence>
<dbReference type="PRINTS" id="PR01576">
    <property type="entry name" value="PDEFORMYLASE"/>
</dbReference>
<dbReference type="Pfam" id="PF01327">
    <property type="entry name" value="Pep_deformylase"/>
    <property type="match status" value="1"/>
</dbReference>
<feature type="active site" evidence="4">
    <location>
        <position position="151"/>
    </location>
</feature>
<keyword evidence="4" id="KW-0408">Iron</keyword>
<proteinExistence type="inferred from homology"/>
<keyword evidence="2 4" id="KW-0479">Metal-binding</keyword>
<dbReference type="NCBIfam" id="TIGR00079">
    <property type="entry name" value="pept_deformyl"/>
    <property type="match status" value="1"/>
</dbReference>
<keyword evidence="3 4" id="KW-0378">Hydrolase</keyword>
<comment type="cofactor">
    <cofactor evidence="4">
        <name>Fe(2+)</name>
        <dbReference type="ChEBI" id="CHEBI:29033"/>
    </cofactor>
    <text evidence="4">Binds 1 Fe(2+) ion.</text>
</comment>
<keyword evidence="6" id="KW-1185">Reference proteome</keyword>
<evidence type="ECO:0000256" key="1">
    <source>
        <dbReference type="ARBA" id="ARBA00010759"/>
    </source>
</evidence>
<accession>A0AAW9S7A6</accession>
<evidence type="ECO:0000256" key="2">
    <source>
        <dbReference type="ARBA" id="ARBA00022723"/>
    </source>
</evidence>
<comment type="similarity">
    <text evidence="1 4">Belongs to the polypeptide deformylase family.</text>
</comment>